<dbReference type="Proteomes" id="UP000222542">
    <property type="component" value="Unassembled WGS sequence"/>
</dbReference>
<accession>A0A2G2YKV9</accession>
<sequence length="133" mass="14713">MQSEINLSSLDENVRSVKVASVERSICEIIQGLCIPASLSWHLVDEVNYGLFVVAYAEILSDGHQIPSSEFDSGLHRTRYVSLLWDYGVNKSSNGYISGSQDPLSPKHTFIPSEDTEMIDVKSKLSSICCLTN</sequence>
<dbReference type="EMBL" id="AYRZ02000010">
    <property type="protein sequence ID" value="PHT70376.1"/>
    <property type="molecule type" value="Genomic_DNA"/>
</dbReference>
<organism evidence="1 2">
    <name type="scientific">Capsicum annuum</name>
    <name type="common">Capsicum pepper</name>
    <dbReference type="NCBI Taxonomy" id="4072"/>
    <lineage>
        <taxon>Eukaryota</taxon>
        <taxon>Viridiplantae</taxon>
        <taxon>Streptophyta</taxon>
        <taxon>Embryophyta</taxon>
        <taxon>Tracheophyta</taxon>
        <taxon>Spermatophyta</taxon>
        <taxon>Magnoliopsida</taxon>
        <taxon>eudicotyledons</taxon>
        <taxon>Gunneridae</taxon>
        <taxon>Pentapetalae</taxon>
        <taxon>asterids</taxon>
        <taxon>lamiids</taxon>
        <taxon>Solanales</taxon>
        <taxon>Solanaceae</taxon>
        <taxon>Solanoideae</taxon>
        <taxon>Capsiceae</taxon>
        <taxon>Capsicum</taxon>
    </lineage>
</organism>
<keyword evidence="2" id="KW-1185">Reference proteome</keyword>
<dbReference type="Gramene" id="PHT70376">
    <property type="protein sequence ID" value="PHT70376"/>
    <property type="gene ID" value="T459_25480"/>
</dbReference>
<evidence type="ECO:0000313" key="1">
    <source>
        <dbReference type="EMBL" id="PHT70376.1"/>
    </source>
</evidence>
<proteinExistence type="predicted"/>
<protein>
    <submittedName>
        <fullName evidence="1">Uncharacterized protein</fullName>
    </submittedName>
</protein>
<dbReference type="PANTHER" id="PTHR33022:SF13">
    <property type="entry name" value="UBIQUITIN-LIKE PROTEASE FAMILY PROFILE DOMAIN-CONTAINING PROTEIN"/>
    <property type="match status" value="1"/>
</dbReference>
<name>A0A2G2YKV9_CAPAN</name>
<reference evidence="1 2" key="1">
    <citation type="journal article" date="2014" name="Nat. Genet.">
        <title>Genome sequence of the hot pepper provides insights into the evolution of pungency in Capsicum species.</title>
        <authorList>
            <person name="Kim S."/>
            <person name="Park M."/>
            <person name="Yeom S.I."/>
            <person name="Kim Y.M."/>
            <person name="Lee J.M."/>
            <person name="Lee H.A."/>
            <person name="Seo E."/>
            <person name="Choi J."/>
            <person name="Cheong K."/>
            <person name="Kim K.T."/>
            <person name="Jung K."/>
            <person name="Lee G.W."/>
            <person name="Oh S.K."/>
            <person name="Bae C."/>
            <person name="Kim S.B."/>
            <person name="Lee H.Y."/>
            <person name="Kim S.Y."/>
            <person name="Kim M.S."/>
            <person name="Kang B.C."/>
            <person name="Jo Y.D."/>
            <person name="Yang H.B."/>
            <person name="Jeong H.J."/>
            <person name="Kang W.H."/>
            <person name="Kwon J.K."/>
            <person name="Shin C."/>
            <person name="Lim J.Y."/>
            <person name="Park J.H."/>
            <person name="Huh J.H."/>
            <person name="Kim J.S."/>
            <person name="Kim B.D."/>
            <person name="Cohen O."/>
            <person name="Paran I."/>
            <person name="Suh M.C."/>
            <person name="Lee S.B."/>
            <person name="Kim Y.K."/>
            <person name="Shin Y."/>
            <person name="Noh S.J."/>
            <person name="Park J."/>
            <person name="Seo Y.S."/>
            <person name="Kwon S.Y."/>
            <person name="Kim H.A."/>
            <person name="Park J.M."/>
            <person name="Kim H.J."/>
            <person name="Choi S.B."/>
            <person name="Bosland P.W."/>
            <person name="Reeves G."/>
            <person name="Jo S.H."/>
            <person name="Lee B.W."/>
            <person name="Cho H.T."/>
            <person name="Choi H.S."/>
            <person name="Lee M.S."/>
            <person name="Yu Y."/>
            <person name="Do Choi Y."/>
            <person name="Park B.S."/>
            <person name="van Deynze A."/>
            <person name="Ashrafi H."/>
            <person name="Hill T."/>
            <person name="Kim W.T."/>
            <person name="Pai H.S."/>
            <person name="Ahn H.K."/>
            <person name="Yeam I."/>
            <person name="Giovannoni J.J."/>
            <person name="Rose J.K."/>
            <person name="Sorensen I."/>
            <person name="Lee S.J."/>
            <person name="Kim R.W."/>
            <person name="Choi I.Y."/>
            <person name="Choi B.S."/>
            <person name="Lim J.S."/>
            <person name="Lee Y.H."/>
            <person name="Choi D."/>
        </authorList>
    </citation>
    <scope>NUCLEOTIDE SEQUENCE [LARGE SCALE GENOMIC DNA]</scope>
    <source>
        <strain evidence="2">cv. CM334</strain>
    </source>
</reference>
<reference evidence="1 2" key="2">
    <citation type="journal article" date="2017" name="Genome Biol.">
        <title>New reference genome sequences of hot pepper reveal the massive evolution of plant disease-resistance genes by retroduplication.</title>
        <authorList>
            <person name="Kim S."/>
            <person name="Park J."/>
            <person name="Yeom S.I."/>
            <person name="Kim Y.M."/>
            <person name="Seo E."/>
            <person name="Kim K.T."/>
            <person name="Kim M.S."/>
            <person name="Lee J.M."/>
            <person name="Cheong K."/>
            <person name="Shin H.S."/>
            <person name="Kim S.B."/>
            <person name="Han K."/>
            <person name="Lee J."/>
            <person name="Park M."/>
            <person name="Lee H.A."/>
            <person name="Lee H.Y."/>
            <person name="Lee Y."/>
            <person name="Oh S."/>
            <person name="Lee J.H."/>
            <person name="Choi E."/>
            <person name="Choi E."/>
            <person name="Lee S.E."/>
            <person name="Jeon J."/>
            <person name="Kim H."/>
            <person name="Choi G."/>
            <person name="Song H."/>
            <person name="Lee J."/>
            <person name="Lee S.C."/>
            <person name="Kwon J.K."/>
            <person name="Lee H.Y."/>
            <person name="Koo N."/>
            <person name="Hong Y."/>
            <person name="Kim R.W."/>
            <person name="Kang W.H."/>
            <person name="Huh J.H."/>
            <person name="Kang B.C."/>
            <person name="Yang T.J."/>
            <person name="Lee Y.H."/>
            <person name="Bennetzen J.L."/>
            <person name="Choi D."/>
        </authorList>
    </citation>
    <scope>NUCLEOTIDE SEQUENCE [LARGE SCALE GENOMIC DNA]</scope>
    <source>
        <strain evidence="2">cv. CM334</strain>
    </source>
</reference>
<comment type="caution">
    <text evidence="1">The sequence shown here is derived from an EMBL/GenBank/DDBJ whole genome shotgun (WGS) entry which is preliminary data.</text>
</comment>
<dbReference type="AlphaFoldDB" id="A0A2G2YKV9"/>
<dbReference type="PANTHER" id="PTHR33022">
    <property type="entry name" value="DUF1985 DOMAIN-CONTAINING PROTEIN"/>
    <property type="match status" value="1"/>
</dbReference>
<evidence type="ECO:0000313" key="2">
    <source>
        <dbReference type="Proteomes" id="UP000222542"/>
    </source>
</evidence>
<gene>
    <name evidence="1" type="ORF">T459_25480</name>
</gene>